<dbReference type="InterPro" id="IPR007648">
    <property type="entry name" value="ATPase_inhibitor_mt"/>
</dbReference>
<comment type="function">
    <text evidence="4">Endogenous F(1)F(o)-ATPase inhibitor limiting ATP depletion when the mitochondrial membrane potential falls below a threshold and the F(1)F(o)-ATP synthase starts hydrolyzing ATP to pump protons out of the mitochondrial matrix. Required to avoid the consumption of cellular ATP when the F(1)F(o)-ATP synthase enzyme acts as an ATP hydrolase.</text>
</comment>
<comment type="function">
    <text evidence="4">Indirectly acts as a regulator of heme synthesis in erythroid tissues: regulates heme synthesis by modulating the mitochondrial pH and redox potential, allowing fech to efficiently catalyze the incorporation of iron into protoporphyrin IX to produce heme.</text>
</comment>
<dbReference type="Ensembl" id="ENSCABT00000008113.1">
    <property type="protein sequence ID" value="ENSCABP00000007420.1"/>
    <property type="gene ID" value="ENSCABG00000005614.1"/>
</dbReference>
<keyword evidence="3 4" id="KW-0496">Mitochondrion</keyword>
<reference evidence="6" key="2">
    <citation type="submission" date="2025-09" db="UniProtKB">
        <authorList>
            <consortium name="Ensembl"/>
        </authorList>
    </citation>
    <scope>IDENTIFICATION</scope>
</reference>
<dbReference type="Pfam" id="PF04568">
    <property type="entry name" value="IATP"/>
    <property type="match status" value="1"/>
</dbReference>
<dbReference type="Proteomes" id="UP000694404">
    <property type="component" value="Unplaced"/>
</dbReference>
<accession>A0A8C0GDY6</accession>
<protein>
    <recommendedName>
        <fullName evidence="4">ATPase inhibitor, mitochondrial</fullName>
    </recommendedName>
    <alternativeName>
        <fullName evidence="4">ATP synthase F1 subunit epsilon</fullName>
    </alternativeName>
</protein>
<name>A0A8C0GDY6_CHEAB</name>
<dbReference type="Gene3D" id="1.20.5.500">
    <property type="entry name" value="Single helix bin"/>
    <property type="match status" value="1"/>
</dbReference>
<evidence type="ECO:0000256" key="5">
    <source>
        <dbReference type="SAM" id="Coils"/>
    </source>
</evidence>
<evidence type="ECO:0000313" key="6">
    <source>
        <dbReference type="Ensembl" id="ENSCABP00000007420.1"/>
    </source>
</evidence>
<feature type="coiled-coil region" evidence="5">
    <location>
        <begin position="77"/>
        <end position="111"/>
    </location>
</feature>
<comment type="domain">
    <text evidence="4">Forms an alpha-helical dimer with monomers associated via an antiparallel alpha-helical coiled coil, leaving each N-terminal inhibitory region accessible for interaction with an F1 catalytic domain. The inhibitory N-terminal region binds the alpha(ADP-bound)-beta(ADP-bound) (ATP5F1A-ATP5F1B) interface of F1-ATPase, and also contact the central gamma subunit (ATP5F1C). This dimeric state is favored by pH values below 7.0, and at higher values the dimers associate to form inactive homotetramer, where the inhibitory region is occluded, masking its inhibitory activity.</text>
</comment>
<comment type="similarity">
    <text evidence="2 4">Belongs to the ATPase inhibitor family.</text>
</comment>
<keyword evidence="5" id="KW-0175">Coiled coil</keyword>
<evidence type="ECO:0000256" key="3">
    <source>
        <dbReference type="ARBA" id="ARBA00023128"/>
    </source>
</evidence>
<reference evidence="6" key="1">
    <citation type="submission" date="2025-08" db="UniProtKB">
        <authorList>
            <consortium name="Ensembl"/>
        </authorList>
    </citation>
    <scope>IDENTIFICATION</scope>
</reference>
<evidence type="ECO:0000256" key="1">
    <source>
        <dbReference type="ARBA" id="ARBA00004173"/>
    </source>
</evidence>
<evidence type="ECO:0000256" key="2">
    <source>
        <dbReference type="ARBA" id="ARBA00010901"/>
    </source>
</evidence>
<keyword evidence="7" id="KW-1185">Reference proteome</keyword>
<comment type="subcellular location">
    <subcellularLocation>
        <location evidence="1 4">Mitochondrion</location>
    </subcellularLocation>
</comment>
<dbReference type="SUPFAM" id="SSF64602">
    <property type="entry name" value="F1 ATPase inhibitor, IF1, C-terminal domain"/>
    <property type="match status" value="1"/>
</dbReference>
<evidence type="ECO:0000256" key="4">
    <source>
        <dbReference type="RuleBase" id="RU368087"/>
    </source>
</evidence>
<proteinExistence type="inferred from homology"/>
<dbReference type="GO" id="GO:0042030">
    <property type="term" value="F:ATPase inhibitor activity"/>
    <property type="evidence" value="ECO:0007669"/>
    <property type="project" value="UniProtKB-UniRule"/>
</dbReference>
<dbReference type="GO" id="GO:0005739">
    <property type="term" value="C:mitochondrion"/>
    <property type="evidence" value="ECO:0007669"/>
    <property type="project" value="UniProtKB-SubCell"/>
</dbReference>
<sequence>MALQPCNWAREGCLVVIIRWRFEFSLWERTLNNTCKQLPQVDPGLDTGEMNEGGGSICETRGAFRKKQVAEVDQYFRKYHEDAIDHQNEEINGLQKEIECHKNKIQKRKNDDY</sequence>
<organism evidence="6 7">
    <name type="scientific">Chelonoidis abingdonii</name>
    <name type="common">Abingdon island giant tortoise</name>
    <name type="synonym">Testudo abingdonii</name>
    <dbReference type="NCBI Taxonomy" id="106734"/>
    <lineage>
        <taxon>Eukaryota</taxon>
        <taxon>Metazoa</taxon>
        <taxon>Chordata</taxon>
        <taxon>Craniata</taxon>
        <taxon>Vertebrata</taxon>
        <taxon>Euteleostomi</taxon>
        <taxon>Archelosauria</taxon>
        <taxon>Testudinata</taxon>
        <taxon>Testudines</taxon>
        <taxon>Cryptodira</taxon>
        <taxon>Durocryptodira</taxon>
        <taxon>Testudinoidea</taxon>
        <taxon>Testudinidae</taxon>
        <taxon>Chelonoidis</taxon>
    </lineage>
</organism>
<dbReference type="GeneTree" id="ENSGT00950000185658"/>
<evidence type="ECO:0000313" key="7">
    <source>
        <dbReference type="Proteomes" id="UP000694404"/>
    </source>
</evidence>
<dbReference type="AlphaFoldDB" id="A0A8C0GDY6"/>
<comment type="subunit">
    <text evidence="4">Homodimer; represents the active form and is present at a pH value below 6.5. Homotetramer; represents the inactive form and is present at a pH value above 7.0.</text>
</comment>